<dbReference type="PANTHER" id="PTHR10545">
    <property type="entry name" value="DIAMINE N-ACETYLTRANSFERASE"/>
    <property type="match status" value="1"/>
</dbReference>
<dbReference type="InterPro" id="IPR000182">
    <property type="entry name" value="GNAT_dom"/>
</dbReference>
<comment type="caution">
    <text evidence="4">The sequence shown here is derived from an EMBL/GenBank/DDBJ whole genome shotgun (WGS) entry which is preliminary data.</text>
</comment>
<evidence type="ECO:0000313" key="4">
    <source>
        <dbReference type="EMBL" id="GEA79627.1"/>
    </source>
</evidence>
<dbReference type="PANTHER" id="PTHR10545:SF29">
    <property type="entry name" value="GH14572P-RELATED"/>
    <property type="match status" value="1"/>
</dbReference>
<accession>A0A4Y3K6S7</accession>
<dbReference type="InterPro" id="IPR016181">
    <property type="entry name" value="Acyl_CoA_acyltransferase"/>
</dbReference>
<protein>
    <submittedName>
        <fullName evidence="4">GCN5 family N-acetyltransferase</fullName>
    </submittedName>
</protein>
<organism evidence="4 5">
    <name type="scientific">Cellulomonas uda</name>
    <dbReference type="NCBI Taxonomy" id="1714"/>
    <lineage>
        <taxon>Bacteria</taxon>
        <taxon>Bacillati</taxon>
        <taxon>Actinomycetota</taxon>
        <taxon>Actinomycetes</taxon>
        <taxon>Micrococcales</taxon>
        <taxon>Cellulomonadaceae</taxon>
        <taxon>Cellulomonas</taxon>
    </lineage>
</organism>
<dbReference type="SUPFAM" id="SSF55729">
    <property type="entry name" value="Acyl-CoA N-acyltransferases (Nat)"/>
    <property type="match status" value="1"/>
</dbReference>
<dbReference type="EMBL" id="BJLP01000001">
    <property type="protein sequence ID" value="GEA79627.1"/>
    <property type="molecule type" value="Genomic_DNA"/>
</dbReference>
<dbReference type="PROSITE" id="PS51186">
    <property type="entry name" value="GNAT"/>
    <property type="match status" value="1"/>
</dbReference>
<feature type="domain" description="N-acetyltransferase" evidence="3">
    <location>
        <begin position="12"/>
        <end position="160"/>
    </location>
</feature>
<dbReference type="GO" id="GO:0008080">
    <property type="term" value="F:N-acetyltransferase activity"/>
    <property type="evidence" value="ECO:0007669"/>
    <property type="project" value="TreeGrafter"/>
</dbReference>
<dbReference type="Pfam" id="PF00583">
    <property type="entry name" value="Acetyltransf_1"/>
    <property type="match status" value="1"/>
</dbReference>
<sequence>MSDDESTRPPAPTVRRVRAQDGPQWARLYAAYRAFYEMPEQPDVVATAWGWVLGEQHGMTGLVATAPDGTTLLGLANLRTFARPTTGTQGLYLDDLFTDPSARRSGAGGALLEAAAALAAQRGASVVRWITATGNATARAVYDKHATATPWVTYDMAPRA</sequence>
<evidence type="ECO:0000256" key="1">
    <source>
        <dbReference type="ARBA" id="ARBA00022679"/>
    </source>
</evidence>
<dbReference type="Gene3D" id="3.40.630.30">
    <property type="match status" value="1"/>
</dbReference>
<name>A0A4Y3K6S7_CELUD</name>
<evidence type="ECO:0000259" key="3">
    <source>
        <dbReference type="PROSITE" id="PS51186"/>
    </source>
</evidence>
<gene>
    <name evidence="4" type="ORF">CUD01_00710</name>
</gene>
<dbReference type="AlphaFoldDB" id="A0A4Y3K6S7"/>
<proteinExistence type="predicted"/>
<keyword evidence="5" id="KW-1185">Reference proteome</keyword>
<dbReference type="InterPro" id="IPR051016">
    <property type="entry name" value="Diverse_Substrate_AcTransf"/>
</dbReference>
<evidence type="ECO:0000256" key="2">
    <source>
        <dbReference type="ARBA" id="ARBA00023315"/>
    </source>
</evidence>
<dbReference type="RefSeq" id="WP_244937590.1">
    <property type="nucleotide sequence ID" value="NZ_BJLP01000001.1"/>
</dbReference>
<dbReference type="Proteomes" id="UP000315842">
    <property type="component" value="Unassembled WGS sequence"/>
</dbReference>
<reference evidence="4 5" key="1">
    <citation type="submission" date="2019-06" db="EMBL/GenBank/DDBJ databases">
        <title>Whole genome shotgun sequence of Cellulomonas uda NBRC 3747.</title>
        <authorList>
            <person name="Hosoyama A."/>
            <person name="Uohara A."/>
            <person name="Ohji S."/>
            <person name="Ichikawa N."/>
        </authorList>
    </citation>
    <scope>NUCLEOTIDE SEQUENCE [LARGE SCALE GENOMIC DNA]</scope>
    <source>
        <strain evidence="4 5">NBRC 3747</strain>
    </source>
</reference>
<keyword evidence="2" id="KW-0012">Acyltransferase</keyword>
<evidence type="ECO:0000313" key="5">
    <source>
        <dbReference type="Proteomes" id="UP000315842"/>
    </source>
</evidence>
<keyword evidence="1 4" id="KW-0808">Transferase</keyword>